<proteinExistence type="predicted"/>
<sequence>MWIRQLFLGLVDISFRLSCFERFRSRSASGASSDSGTSSSSSSRCGPLVFSIVSSCSAPLVGVGAAEGGGSPCRSGASISIKGF</sequence>
<evidence type="ECO:0000313" key="2">
    <source>
        <dbReference type="Proteomes" id="UP000287651"/>
    </source>
</evidence>
<accession>A0A427AJE5</accession>
<comment type="caution">
    <text evidence="1">The sequence shown here is derived from an EMBL/GenBank/DDBJ whole genome shotgun (WGS) entry which is preliminary data.</text>
</comment>
<dbReference type="AlphaFoldDB" id="A0A427AJE5"/>
<gene>
    <name evidence="1" type="ORF">B296_00023667</name>
</gene>
<dbReference type="EMBL" id="AMZH03002219">
    <property type="protein sequence ID" value="RRT76344.1"/>
    <property type="molecule type" value="Genomic_DNA"/>
</dbReference>
<evidence type="ECO:0000313" key="1">
    <source>
        <dbReference type="EMBL" id="RRT76344.1"/>
    </source>
</evidence>
<reference evidence="1 2" key="1">
    <citation type="journal article" date="2014" name="Agronomy (Basel)">
        <title>A Draft Genome Sequence for Ensete ventricosum, the Drought-Tolerant Tree Against Hunger.</title>
        <authorList>
            <person name="Harrison J."/>
            <person name="Moore K.A."/>
            <person name="Paszkiewicz K."/>
            <person name="Jones T."/>
            <person name="Grant M."/>
            <person name="Ambacheew D."/>
            <person name="Muzemil S."/>
            <person name="Studholme D.J."/>
        </authorList>
    </citation>
    <scope>NUCLEOTIDE SEQUENCE [LARGE SCALE GENOMIC DNA]</scope>
</reference>
<dbReference type="Proteomes" id="UP000287651">
    <property type="component" value="Unassembled WGS sequence"/>
</dbReference>
<organism evidence="1 2">
    <name type="scientific">Ensete ventricosum</name>
    <name type="common">Abyssinian banana</name>
    <name type="synonym">Musa ensete</name>
    <dbReference type="NCBI Taxonomy" id="4639"/>
    <lineage>
        <taxon>Eukaryota</taxon>
        <taxon>Viridiplantae</taxon>
        <taxon>Streptophyta</taxon>
        <taxon>Embryophyta</taxon>
        <taxon>Tracheophyta</taxon>
        <taxon>Spermatophyta</taxon>
        <taxon>Magnoliopsida</taxon>
        <taxon>Liliopsida</taxon>
        <taxon>Zingiberales</taxon>
        <taxon>Musaceae</taxon>
        <taxon>Ensete</taxon>
    </lineage>
</organism>
<protein>
    <submittedName>
        <fullName evidence="1">Uncharacterized protein</fullName>
    </submittedName>
</protein>
<name>A0A427AJE5_ENSVE</name>